<dbReference type="AlphaFoldDB" id="A0A6N9TZI2"/>
<accession>A0A6N9TZI2</accession>
<dbReference type="Proteomes" id="UP000471293">
    <property type="component" value="Unassembled WGS sequence"/>
</dbReference>
<reference evidence="1 2" key="1">
    <citation type="submission" date="2020-01" db="EMBL/GenBank/DDBJ databases">
        <title>Insect and environment-associated Actinomycetes.</title>
        <authorList>
            <person name="Currrie C."/>
            <person name="Chevrette M."/>
            <person name="Carlson C."/>
            <person name="Stubbendieck R."/>
            <person name="Wendt-Pienkowski E."/>
        </authorList>
    </citation>
    <scope>NUCLEOTIDE SEQUENCE [LARGE SCALE GENOMIC DNA]</scope>
    <source>
        <strain evidence="1 2">SID11342</strain>
    </source>
</reference>
<comment type="caution">
    <text evidence="1">The sequence shown here is derived from an EMBL/GenBank/DDBJ whole genome shotgun (WGS) entry which is preliminary data.</text>
</comment>
<dbReference type="RefSeq" id="WP_164345155.1">
    <property type="nucleotide sequence ID" value="NZ_JAAGLQ010000298.1"/>
</dbReference>
<proteinExistence type="predicted"/>
<evidence type="ECO:0000313" key="2">
    <source>
        <dbReference type="Proteomes" id="UP000471293"/>
    </source>
</evidence>
<gene>
    <name evidence="1" type="ORF">G3I29_14935</name>
</gene>
<protein>
    <submittedName>
        <fullName evidence="1">Uncharacterized protein</fullName>
    </submittedName>
</protein>
<name>A0A6N9TZI2_STRHA</name>
<dbReference type="EMBL" id="JAAGLQ010000298">
    <property type="protein sequence ID" value="NEA16798.1"/>
    <property type="molecule type" value="Genomic_DNA"/>
</dbReference>
<organism evidence="1 2">
    <name type="scientific">Streptomyces halstedii</name>
    <dbReference type="NCBI Taxonomy" id="1944"/>
    <lineage>
        <taxon>Bacteria</taxon>
        <taxon>Bacillati</taxon>
        <taxon>Actinomycetota</taxon>
        <taxon>Actinomycetes</taxon>
        <taxon>Kitasatosporales</taxon>
        <taxon>Streptomycetaceae</taxon>
        <taxon>Streptomyces</taxon>
    </lineage>
</organism>
<sequence length="55" mass="5823">MLIRKIQDFVERQLSLFTAEWIPAPTERAFTLAAERRTGTGPDTGAGAGPGCGCG</sequence>
<evidence type="ECO:0000313" key="1">
    <source>
        <dbReference type="EMBL" id="NEA16798.1"/>
    </source>
</evidence>